<dbReference type="PANTHER" id="PTHR45527">
    <property type="entry name" value="NONRIBOSOMAL PEPTIDE SYNTHETASE"/>
    <property type="match status" value="1"/>
</dbReference>
<dbReference type="Gene3D" id="3.30.559.30">
    <property type="entry name" value="Nonribosomal peptide synthetase, condensation domain"/>
    <property type="match status" value="1"/>
</dbReference>
<name>A0ABU7PMG4_9ACTN</name>
<dbReference type="SUPFAM" id="SSF52777">
    <property type="entry name" value="CoA-dependent acyltransferases"/>
    <property type="match status" value="1"/>
</dbReference>
<sequence length="96" mass="10205">ELGGELTALLGELARGCGVTVNTVVQAVWGVLLARLTGRQDVVFGATVAGRPAELAGVERMVGLFVNTVPVRVRLDPAESVSALLRRLQDEQIRLL</sequence>
<organism evidence="2 3">
    <name type="scientific">Actinacidiphila polyblastidii</name>
    <dbReference type="NCBI Taxonomy" id="3110430"/>
    <lineage>
        <taxon>Bacteria</taxon>
        <taxon>Bacillati</taxon>
        <taxon>Actinomycetota</taxon>
        <taxon>Actinomycetes</taxon>
        <taxon>Kitasatosporales</taxon>
        <taxon>Streptomycetaceae</taxon>
        <taxon>Actinacidiphila</taxon>
    </lineage>
</organism>
<comment type="caution">
    <text evidence="2">The sequence shown here is derived from an EMBL/GenBank/DDBJ whole genome shotgun (WGS) entry which is preliminary data.</text>
</comment>
<accession>A0ABU7PMG4</accession>
<feature type="non-terminal residue" evidence="2">
    <location>
        <position position="96"/>
    </location>
</feature>
<dbReference type="InterPro" id="IPR001242">
    <property type="entry name" value="Condensation_dom"/>
</dbReference>
<feature type="domain" description="Condensation" evidence="1">
    <location>
        <begin position="3"/>
        <end position="93"/>
    </location>
</feature>
<evidence type="ECO:0000313" key="2">
    <source>
        <dbReference type="EMBL" id="MEE4547044.1"/>
    </source>
</evidence>
<proteinExistence type="predicted"/>
<reference evidence="2 3" key="1">
    <citation type="submission" date="2023-12" db="EMBL/GenBank/DDBJ databases">
        <title>Streptomyces sp. V4-01.</title>
        <authorList>
            <person name="Somphong A."/>
            <person name="Phongsopitanun W."/>
        </authorList>
    </citation>
    <scope>NUCLEOTIDE SEQUENCE [LARGE SCALE GENOMIC DNA]</scope>
    <source>
        <strain evidence="2 3">V4-01</strain>
    </source>
</reference>
<dbReference type="PANTHER" id="PTHR45527:SF1">
    <property type="entry name" value="FATTY ACID SYNTHASE"/>
    <property type="match status" value="1"/>
</dbReference>
<protein>
    <submittedName>
        <fullName evidence="2">Condensation domain-containing protein</fullName>
    </submittedName>
</protein>
<dbReference type="EMBL" id="JAZEWV010000102">
    <property type="protein sequence ID" value="MEE4547044.1"/>
    <property type="molecule type" value="Genomic_DNA"/>
</dbReference>
<feature type="non-terminal residue" evidence="2">
    <location>
        <position position="1"/>
    </location>
</feature>
<keyword evidence="3" id="KW-1185">Reference proteome</keyword>
<dbReference type="Pfam" id="PF00668">
    <property type="entry name" value="Condensation"/>
    <property type="match status" value="1"/>
</dbReference>
<gene>
    <name evidence="2" type="ORF">V2S66_34415</name>
</gene>
<evidence type="ECO:0000313" key="3">
    <source>
        <dbReference type="Proteomes" id="UP001344658"/>
    </source>
</evidence>
<dbReference type="Proteomes" id="UP001344658">
    <property type="component" value="Unassembled WGS sequence"/>
</dbReference>
<evidence type="ECO:0000259" key="1">
    <source>
        <dbReference type="Pfam" id="PF00668"/>
    </source>
</evidence>
<dbReference type="RefSeq" id="WP_330801043.1">
    <property type="nucleotide sequence ID" value="NZ_JAZEWV010000102.1"/>
</dbReference>